<feature type="compositionally biased region" description="Basic and acidic residues" evidence="1">
    <location>
        <begin position="111"/>
        <end position="120"/>
    </location>
</feature>
<dbReference type="EMBL" id="CAJVPK010000297">
    <property type="protein sequence ID" value="CAG8490663.1"/>
    <property type="molecule type" value="Genomic_DNA"/>
</dbReference>
<evidence type="ECO:0000256" key="1">
    <source>
        <dbReference type="SAM" id="MobiDB-lite"/>
    </source>
</evidence>
<dbReference type="OrthoDB" id="2394490at2759"/>
<evidence type="ECO:0000313" key="3">
    <source>
        <dbReference type="Proteomes" id="UP000789706"/>
    </source>
</evidence>
<feature type="region of interest" description="Disordered" evidence="1">
    <location>
        <begin position="109"/>
        <end position="132"/>
    </location>
</feature>
<keyword evidence="3" id="KW-1185">Reference proteome</keyword>
<gene>
    <name evidence="2" type="ORF">DEBURN_LOCUS4155</name>
</gene>
<comment type="caution">
    <text evidence="2">The sequence shown here is derived from an EMBL/GenBank/DDBJ whole genome shotgun (WGS) entry which is preliminary data.</text>
</comment>
<accession>A0A9N8WR06</accession>
<name>A0A9N8WR06_9GLOM</name>
<dbReference type="Proteomes" id="UP000789706">
    <property type="component" value="Unassembled WGS sequence"/>
</dbReference>
<proteinExistence type="predicted"/>
<dbReference type="AlphaFoldDB" id="A0A9N8WR06"/>
<sequence>MEEEDKINFPIYLDEKRKVVPLYVHPDKYVSTNLLSDSLTQNKKVGRWKRRDIEILLDYIEANMEQWLYYKYGLYRFLNKHVFPCRSIHEIDRNIEVRDIEIIDDDDDNIEDRKSGKDFNNESSLSDEDEFTPQKRYQPIRFSNNRWWTVEEMITLLEFLEENVDSFLENKKLFWSWMSYNILKTRKPSHIENRYYYLSPNNQYKKKRMNHPQELHNQINNRVYIDPIQIQSNREFGKRLLKYSKGEDEELLSNCFGNSNKIGWPENLKEISK</sequence>
<evidence type="ECO:0000313" key="2">
    <source>
        <dbReference type="EMBL" id="CAG8490663.1"/>
    </source>
</evidence>
<reference evidence="2" key="1">
    <citation type="submission" date="2021-06" db="EMBL/GenBank/DDBJ databases">
        <authorList>
            <person name="Kallberg Y."/>
            <person name="Tangrot J."/>
            <person name="Rosling A."/>
        </authorList>
    </citation>
    <scope>NUCLEOTIDE SEQUENCE</scope>
    <source>
        <strain evidence="2">AZ414A</strain>
    </source>
</reference>
<organism evidence="2 3">
    <name type="scientific">Diversispora eburnea</name>
    <dbReference type="NCBI Taxonomy" id="1213867"/>
    <lineage>
        <taxon>Eukaryota</taxon>
        <taxon>Fungi</taxon>
        <taxon>Fungi incertae sedis</taxon>
        <taxon>Mucoromycota</taxon>
        <taxon>Glomeromycotina</taxon>
        <taxon>Glomeromycetes</taxon>
        <taxon>Diversisporales</taxon>
        <taxon>Diversisporaceae</taxon>
        <taxon>Diversispora</taxon>
    </lineage>
</organism>
<protein>
    <submittedName>
        <fullName evidence="2">9365_t:CDS:1</fullName>
    </submittedName>
</protein>